<dbReference type="InterPro" id="IPR030934">
    <property type="entry name" value="Intein_C"/>
</dbReference>
<dbReference type="NCBIfam" id="TIGR03696">
    <property type="entry name" value="Rhs_assc_core"/>
    <property type="match status" value="1"/>
</dbReference>
<dbReference type="CDD" id="cd00081">
    <property type="entry name" value="Hint"/>
    <property type="match status" value="1"/>
</dbReference>
<evidence type="ECO:0000313" key="5">
    <source>
        <dbReference type="Proteomes" id="UP001156498"/>
    </source>
</evidence>
<feature type="region of interest" description="Disordered" evidence="2">
    <location>
        <begin position="812"/>
        <end position="838"/>
    </location>
</feature>
<protein>
    <submittedName>
        <fullName evidence="4">Polymorphic toxin-type HINT domain-containing protein</fullName>
    </submittedName>
</protein>
<dbReference type="InterPro" id="IPR036844">
    <property type="entry name" value="Hint_dom_sf"/>
</dbReference>
<dbReference type="Pfam" id="PF05593">
    <property type="entry name" value="RHS_repeat"/>
    <property type="match status" value="1"/>
</dbReference>
<dbReference type="Pfam" id="PF25023">
    <property type="entry name" value="TEN_YD-shell"/>
    <property type="match status" value="1"/>
</dbReference>
<dbReference type="PANTHER" id="PTHR32305:SF17">
    <property type="entry name" value="TRNA NUCLEASE WAPA"/>
    <property type="match status" value="1"/>
</dbReference>
<dbReference type="NCBIfam" id="TIGR01643">
    <property type="entry name" value="YD_repeat_2x"/>
    <property type="match status" value="2"/>
</dbReference>
<dbReference type="PROSITE" id="PS50818">
    <property type="entry name" value="INTEIN_C_TER"/>
    <property type="match status" value="1"/>
</dbReference>
<dbReference type="InterPro" id="IPR022385">
    <property type="entry name" value="Rhs_assc_core"/>
</dbReference>
<dbReference type="Proteomes" id="UP001156498">
    <property type="component" value="Chromosome"/>
</dbReference>
<keyword evidence="5" id="KW-1185">Reference proteome</keyword>
<dbReference type="RefSeq" id="WP_267949512.1">
    <property type="nucleotide sequence ID" value="NZ_CP113264.1"/>
</dbReference>
<feature type="region of interest" description="Disordered" evidence="2">
    <location>
        <begin position="1605"/>
        <end position="1638"/>
    </location>
</feature>
<dbReference type="Gene3D" id="2.180.10.10">
    <property type="entry name" value="RHS repeat-associated core"/>
    <property type="match status" value="2"/>
</dbReference>
<dbReference type="SMART" id="SM00306">
    <property type="entry name" value="HintN"/>
    <property type="match status" value="1"/>
</dbReference>
<feature type="region of interest" description="Disordered" evidence="2">
    <location>
        <begin position="26"/>
        <end position="149"/>
    </location>
</feature>
<dbReference type="SUPFAM" id="SSF51294">
    <property type="entry name" value="Hedgehog/intein (Hint) domain"/>
    <property type="match status" value="1"/>
</dbReference>
<gene>
    <name evidence="4" type="ORF">OUQ99_11990</name>
</gene>
<dbReference type="InterPro" id="IPR056823">
    <property type="entry name" value="TEN-like_YD-shell"/>
</dbReference>
<dbReference type="Pfam" id="PF07591">
    <property type="entry name" value="PT-HINT"/>
    <property type="match status" value="1"/>
</dbReference>
<dbReference type="Gene3D" id="2.170.16.10">
    <property type="entry name" value="Hedgehog/Intein (Hint) domain"/>
    <property type="match status" value="1"/>
</dbReference>
<reference evidence="4 5" key="1">
    <citation type="journal article" date="2013" name="Int. J. Syst. Evol. Microbiol.">
        <title>Description of Streptomonospora sediminis sp. nov. and Streptomonospora nanhaiensis sp. nov., and reclassification of Nocardiopsis arabia Hozzein &amp; Goodfellow 2008 as Streptomonospora arabica comb. nov. and emended description of the genus Streptomonospora.</title>
        <authorList>
            <person name="Zhang D.F."/>
            <person name="Pan H.Q."/>
            <person name="He J."/>
            <person name="Zhang X.M."/>
            <person name="Zhang Y.G."/>
            <person name="Klenk H.P."/>
            <person name="Hu J.C."/>
            <person name="Li W.J."/>
        </authorList>
    </citation>
    <scope>NUCLEOTIDE SEQUENCE [LARGE SCALE GENOMIC DNA]</scope>
    <source>
        <strain evidence="4 5">12A09</strain>
    </source>
</reference>
<name>A0ABY6YTL8_9ACTN</name>
<dbReference type="InterPro" id="IPR006530">
    <property type="entry name" value="YD"/>
</dbReference>
<keyword evidence="1" id="KW-0677">Repeat</keyword>
<accession>A0ABY6YTL8</accession>
<feature type="compositionally biased region" description="Polar residues" evidence="2">
    <location>
        <begin position="40"/>
        <end position="56"/>
    </location>
</feature>
<dbReference type="NCBIfam" id="TIGR01443">
    <property type="entry name" value="intein_Cterm"/>
    <property type="match status" value="1"/>
</dbReference>
<evidence type="ECO:0000256" key="1">
    <source>
        <dbReference type="ARBA" id="ARBA00022737"/>
    </source>
</evidence>
<organism evidence="4 5">
    <name type="scientific">Streptomonospora nanhaiensis</name>
    <dbReference type="NCBI Taxonomy" id="1323731"/>
    <lineage>
        <taxon>Bacteria</taxon>
        <taxon>Bacillati</taxon>
        <taxon>Actinomycetota</taxon>
        <taxon>Actinomycetes</taxon>
        <taxon>Streptosporangiales</taxon>
        <taxon>Nocardiopsidaceae</taxon>
        <taxon>Streptomonospora</taxon>
    </lineage>
</organism>
<evidence type="ECO:0000313" key="4">
    <source>
        <dbReference type="EMBL" id="WAE75743.1"/>
    </source>
</evidence>
<feature type="region of interest" description="Disordered" evidence="2">
    <location>
        <begin position="1175"/>
        <end position="1195"/>
    </location>
</feature>
<dbReference type="InterPro" id="IPR003587">
    <property type="entry name" value="Hint_dom_N"/>
</dbReference>
<evidence type="ECO:0000256" key="2">
    <source>
        <dbReference type="SAM" id="MobiDB-lite"/>
    </source>
</evidence>
<dbReference type="EMBL" id="CP113264">
    <property type="protein sequence ID" value="WAE75743.1"/>
    <property type="molecule type" value="Genomic_DNA"/>
</dbReference>
<sequence length="2295" mass="251001">MGTSEFVAEAIEEDSAVDDAAITELDEAAWPETGTVDLETPSSGDTAVSLTPVSEEQFQEWEVPPFLRQGAASDEETAAENRLHTEPEPWVDPARPPTEPEGADDAPEGSTPHEPGQSPETEVEESPEQDGGRNEGSEETALQDEPVPVAPEPVVDATLEILDPQTAEAAGINGLAMRLTRTDDVQAPGPVEVELDYGDFASAFGGDYGARLRLIALDECALESEPSEDCRAAYDLGSVNEFSAQTLSAVAPATSSGVTLAAVPEADGNSGNYQASELAPSASWEVGLQTGDFSWSYPLDTPDVAGGLAPSMALSYSSGSIDGRTASTNNQASWIGEGFNYHPGFIERSYIPCAEDGQKNPNKTGDQCWRRQNATLSLNGMSSELLLDEDDTWRLRSDDGSKVERLTGATNGDNDGEYWKVTTPDGTQYFFGRNRLPGWTSGDPETDSAWTVPVYGNDSGEPCHKSSFSDSWCQQAWRWNLDYVVDVHGNVMTLNYAKEKNHYARNMGTVSTPYDRGGYLRRIDYGLRSDDVYATAPARVVFTTGERCLATDSFDCAPEKREKANATRWPDVPQDQECESGKKCTGNYSPTIWSTKKLDKVTTQYHDGTEYVPIDSWALTHKFPAPGDGTDPALWLDSITHTGHVGGTLATPALTFAGTPMPNRVDSTSDGVAPMNKWRITAVYSESGGQLDVLYSQPECAPGETPQPHSNTKLCYPVRWVPSGRGDDDITDWFHKYTVTQVTEVDLVTDQPDIVTTYDYQGGAAWRHADADGFTKDDRRTWSQWRGYETVLVNTGVEGQTRSEEEHRFFRGMHGDKQPSGTRSVEVTDSEGTEHTDHDHLYGQTLETLTRNGPGGEVVEKTIAIPWHHRTASRTYSWGTLTADIVRTASERTYTPTADGGWRQHRMDTTHDTLGMPTEVFDHGDTSVAGDEQCSRTTYVRNTGKNMLGLVSRQEALAVGCDSTPSYPDDLILDTRTAYDGGSVGTEPTRGLDTRSERVEDYTDGTPVYQTVQTSTYDSYGRQLTQTDADDNTIAYEFASAVTGGPATTLKVTNPLGHVATTQMEPARSLPVTETDANGRKTELSYDPLGRLTQVWLADRDRSNGVDPSLKFAYHINKDKAPYATTSTLNPQGGYNTTYQIYDGLLRPRQTQTPTSEGGRLVSDTLHDHRGLQTQSRAAYPARGEPGGDVVTVNNTDDVPRWERTVHDGAGRPVHAISMSRGVEQWRITTEYKGEQTLVTSPEGGVGTTTVTDIRGNTTELRHHHGREPVGDYDELTYTYNVRNDLATVTDDEGNTWSNTYDLMGRKVSTTDPDTGTSAFTYDELDRLASRTDARDHTLAYVHDALGRTVSLHDDSPEGDKRAEWVYDTLAKGELTSATRYDEGNAYTTRVVAYDQLYRPVTSDVIIPVAETGVAGTYRFTTRYNPDGSIRNQVMPTVGGLDVENVSYAYNALGQMTRVVGEGTYIDSAHYSSIGNLAQRSFHREGTRDRKTWATWDYDEATNRVKWASVVPEIGNGSLLHQHYSYDDAGNILSIRDEPSDPDRPSDVQCYTYDHRRQLDQVWTPDATGEDACAADPTVAGLGGAAPYWHTYTYDAIGNRVTETKHGIGGETTRSYTRPDAGQPQPHALTQVEEEGPAGGRLEEYAYDDSGNMVSRITASADQVMEWDAEGKLTTVGDADLGITTYLYDADGQRLIRRSPTTTTLYLPGTELHFERQSLLRTALRYYQHAGETVAVRDSEGKVSWIYGDHHGTGQLAIDSATGEVTQRRFTAFGDDRGGGTGQWPDERGFVGGTNDESTGLTQLGARAYDAAIGRFISVDPVLDPTDPQQMHGYAYANNNPVTYTDPDGLKVRKFLSGLKSRFSSMKNKVSNGARRTWNSKPFRNIRSNIRQRATNFSNKTYNTVRSIYRRVPHRDKILNFATGAQNTIRIFVPPVLVTDWVFTKVGLPSMEEVAARAGVDPESGAYKLGEAVPELFVPSGWAVRGARGAANLVGSLRDDRKDDALSCALGNSFVRGTRVLMADGSHKPIEDVRIGDQVWASDPETGEEGPRTVLATIVGEGVKTLVEITVDTATQIDAGTLDRGELPDGPSRPGPTVLGDAVIATDGHPFWVPLLGEWVDAVDLVPGMWFLSSEGTLVQVAGTRVWTEPERVYNLTVEGLHTYYVMTGAIAALVHNCGEASLDAQADAGEIRGSDFAAEYESQSGNFYRSDNKDPVIAPDEMAEIFEQQAHPMNGGCAEMKCLSRAYSREGETGIRGGSMTTVHVSDTPKGDHGAPATPCRACRRVMDFLGVIY</sequence>
<dbReference type="InterPro" id="IPR031325">
    <property type="entry name" value="RHS_repeat"/>
</dbReference>
<proteinExistence type="predicted"/>
<dbReference type="InterPro" id="IPR050708">
    <property type="entry name" value="T6SS_VgrG/RHS"/>
</dbReference>
<feature type="domain" description="Hint" evidence="3">
    <location>
        <begin position="2011"/>
        <end position="2135"/>
    </location>
</feature>
<evidence type="ECO:0000259" key="3">
    <source>
        <dbReference type="SMART" id="SM00306"/>
    </source>
</evidence>
<dbReference type="PANTHER" id="PTHR32305">
    <property type="match status" value="1"/>
</dbReference>